<comment type="caution">
    <text evidence="5">The sequence shown here is derived from an EMBL/GenBank/DDBJ whole genome shotgun (WGS) entry which is preliminary data.</text>
</comment>
<dbReference type="PANTHER" id="PTHR43280">
    <property type="entry name" value="ARAC-FAMILY TRANSCRIPTIONAL REGULATOR"/>
    <property type="match status" value="1"/>
</dbReference>
<evidence type="ECO:0000256" key="2">
    <source>
        <dbReference type="ARBA" id="ARBA00023125"/>
    </source>
</evidence>
<organism evidence="5 6">
    <name type="scientific">Gallintestinimicrobium propionicum</name>
    <dbReference type="NCBI Taxonomy" id="2981770"/>
    <lineage>
        <taxon>Bacteria</taxon>
        <taxon>Bacillati</taxon>
        <taxon>Bacillota</taxon>
        <taxon>Clostridia</taxon>
        <taxon>Lachnospirales</taxon>
        <taxon>Lachnospiraceae</taxon>
        <taxon>Gallintestinimicrobium</taxon>
    </lineage>
</organism>
<dbReference type="SMART" id="SM00342">
    <property type="entry name" value="HTH_ARAC"/>
    <property type="match status" value="1"/>
</dbReference>
<keyword evidence="1" id="KW-0805">Transcription regulation</keyword>
<dbReference type="Proteomes" id="UP001199355">
    <property type="component" value="Unassembled WGS sequence"/>
</dbReference>
<dbReference type="PANTHER" id="PTHR43280:SF2">
    <property type="entry name" value="HTH-TYPE TRANSCRIPTIONAL REGULATOR EXSA"/>
    <property type="match status" value="1"/>
</dbReference>
<protein>
    <submittedName>
        <fullName evidence="5">AraC family transcriptional regulator</fullName>
    </submittedName>
</protein>
<dbReference type="AlphaFoldDB" id="A0AAE3AX91"/>
<dbReference type="Pfam" id="PF12833">
    <property type="entry name" value="HTH_18"/>
    <property type="match status" value="1"/>
</dbReference>
<gene>
    <name evidence="5" type="ORF">LKD45_12620</name>
</gene>
<dbReference type="GO" id="GO:0043565">
    <property type="term" value="F:sequence-specific DNA binding"/>
    <property type="evidence" value="ECO:0007669"/>
    <property type="project" value="InterPro"/>
</dbReference>
<dbReference type="EMBL" id="JAJEQF010000038">
    <property type="protein sequence ID" value="MCC2168521.1"/>
    <property type="molecule type" value="Genomic_DNA"/>
</dbReference>
<dbReference type="CDD" id="cd06986">
    <property type="entry name" value="cupin_MmsR-like_N"/>
    <property type="match status" value="1"/>
</dbReference>
<dbReference type="RefSeq" id="WP_308728745.1">
    <property type="nucleotide sequence ID" value="NZ_JAJEQF010000038.1"/>
</dbReference>
<evidence type="ECO:0000256" key="1">
    <source>
        <dbReference type="ARBA" id="ARBA00023015"/>
    </source>
</evidence>
<dbReference type="InterPro" id="IPR018060">
    <property type="entry name" value="HTH_AraC"/>
</dbReference>
<dbReference type="InterPro" id="IPR003313">
    <property type="entry name" value="AraC-bd"/>
</dbReference>
<reference evidence="5 6" key="1">
    <citation type="submission" date="2021-10" db="EMBL/GenBank/DDBJ databases">
        <title>Anaerobic single-cell dispensing facilitates the cultivation of human gut bacteria.</title>
        <authorList>
            <person name="Afrizal A."/>
        </authorList>
    </citation>
    <scope>NUCLEOTIDE SEQUENCE [LARGE SCALE GENOMIC DNA]</scope>
    <source>
        <strain evidence="5 6">CLA-AA-H244</strain>
    </source>
</reference>
<dbReference type="PRINTS" id="PR00032">
    <property type="entry name" value="HTHARAC"/>
</dbReference>
<dbReference type="PROSITE" id="PS00041">
    <property type="entry name" value="HTH_ARAC_FAMILY_1"/>
    <property type="match status" value="1"/>
</dbReference>
<dbReference type="GO" id="GO:0003700">
    <property type="term" value="F:DNA-binding transcription factor activity"/>
    <property type="evidence" value="ECO:0007669"/>
    <property type="project" value="InterPro"/>
</dbReference>
<dbReference type="InterPro" id="IPR020449">
    <property type="entry name" value="Tscrpt_reg_AraC-type_HTH"/>
</dbReference>
<keyword evidence="2" id="KW-0238">DNA-binding</keyword>
<keyword evidence="6" id="KW-1185">Reference proteome</keyword>
<feature type="domain" description="HTH araC/xylS-type" evidence="4">
    <location>
        <begin position="174"/>
        <end position="272"/>
    </location>
</feature>
<sequence>MEKAYKLEFGGQPGGELFMTCCGCSRTEPLHCFGPAMKPHYLIHYVLNGRGIFKMEGEEYPLEAGCGFLIEPGQMSFYQADEKDPWMYIWVGFAGERAEEYVKSMGISPRHPVFHSEQSDELYSIVRDMMDHNTVGVANELRRNGLLHIFLSVVAQSMPEERREETDRANQYVRRAVEFIQRNYCNQIRVTDVADYVCVNRSYLYTLFQKSLGMSPQQFLAAYRLTKAAEMLMVPHLPVESIALSCGYQDPLVFSKAFRQMKGVSPTMYRKQIQQDENRVNREHLKQVEEFISRVGRLELGGEP</sequence>
<evidence type="ECO:0000256" key="3">
    <source>
        <dbReference type="ARBA" id="ARBA00023163"/>
    </source>
</evidence>
<dbReference type="InterPro" id="IPR037923">
    <property type="entry name" value="HTH-like"/>
</dbReference>
<dbReference type="InterPro" id="IPR018062">
    <property type="entry name" value="HTH_AraC-typ_CS"/>
</dbReference>
<accession>A0AAE3AX91</accession>
<name>A0AAE3AX91_9FIRM</name>
<evidence type="ECO:0000313" key="6">
    <source>
        <dbReference type="Proteomes" id="UP001199355"/>
    </source>
</evidence>
<dbReference type="SUPFAM" id="SSF51215">
    <property type="entry name" value="Regulatory protein AraC"/>
    <property type="match status" value="1"/>
</dbReference>
<dbReference type="InterPro" id="IPR009057">
    <property type="entry name" value="Homeodomain-like_sf"/>
</dbReference>
<dbReference type="Gene3D" id="1.10.10.60">
    <property type="entry name" value="Homeodomain-like"/>
    <property type="match status" value="2"/>
</dbReference>
<dbReference type="PROSITE" id="PS01124">
    <property type="entry name" value="HTH_ARAC_FAMILY_2"/>
    <property type="match status" value="1"/>
</dbReference>
<keyword evidence="3" id="KW-0804">Transcription</keyword>
<evidence type="ECO:0000259" key="4">
    <source>
        <dbReference type="PROSITE" id="PS01124"/>
    </source>
</evidence>
<dbReference type="SUPFAM" id="SSF46689">
    <property type="entry name" value="Homeodomain-like"/>
    <property type="match status" value="2"/>
</dbReference>
<evidence type="ECO:0000313" key="5">
    <source>
        <dbReference type="EMBL" id="MCC2168521.1"/>
    </source>
</evidence>
<dbReference type="Gene3D" id="2.60.120.280">
    <property type="entry name" value="Regulatory protein AraC"/>
    <property type="match status" value="1"/>
</dbReference>
<dbReference type="Pfam" id="PF02311">
    <property type="entry name" value="AraC_binding"/>
    <property type="match status" value="1"/>
</dbReference>
<proteinExistence type="predicted"/>